<dbReference type="InterPro" id="IPR036269">
    <property type="entry name" value="Rho_N_sf"/>
</dbReference>
<keyword evidence="3" id="KW-1185">Reference proteome</keyword>
<dbReference type="SUPFAM" id="SSF68912">
    <property type="entry name" value="Rho N-terminal domain-like"/>
    <property type="match status" value="1"/>
</dbReference>
<comment type="caution">
    <text evidence="2">The sequence shown here is derived from an EMBL/GenBank/DDBJ whole genome shotgun (WGS) entry which is preliminary data.</text>
</comment>
<dbReference type="SMART" id="SM00959">
    <property type="entry name" value="Rho_N"/>
    <property type="match status" value="1"/>
</dbReference>
<name>A0ABT2SVA0_9FIRM</name>
<gene>
    <name evidence="2" type="ORF">OCV55_08665</name>
</gene>
<feature type="domain" description="Rho termination factor-like N-terminal" evidence="1">
    <location>
        <begin position="59"/>
        <end position="96"/>
    </location>
</feature>
<dbReference type="EMBL" id="JAOQJR010000008">
    <property type="protein sequence ID" value="MCU6738754.1"/>
    <property type="molecule type" value="Genomic_DNA"/>
</dbReference>
<evidence type="ECO:0000313" key="2">
    <source>
        <dbReference type="EMBL" id="MCU6738754.1"/>
    </source>
</evidence>
<protein>
    <submittedName>
        <fullName evidence="2">Rho termination factor N-terminal domain-containing protein</fullName>
    </submittedName>
</protein>
<evidence type="ECO:0000313" key="3">
    <source>
        <dbReference type="Proteomes" id="UP001208364"/>
    </source>
</evidence>
<organism evidence="2 3">
    <name type="scientific">[Clostridium] ammoniilyticum</name>
    <dbReference type="NCBI Taxonomy" id="2981784"/>
    <lineage>
        <taxon>Bacteria</taxon>
        <taxon>Bacillati</taxon>
        <taxon>Bacillota</taxon>
        <taxon>Erysipelotrichia</taxon>
        <taxon>Erysipelotrichales</taxon>
        <taxon>Coprobacillaceae</taxon>
        <taxon>Faecalibacillus</taxon>
    </lineage>
</organism>
<dbReference type="Gene3D" id="1.10.720.10">
    <property type="match status" value="1"/>
</dbReference>
<proteinExistence type="predicted"/>
<dbReference type="Proteomes" id="UP001208364">
    <property type="component" value="Unassembled WGS sequence"/>
</dbReference>
<dbReference type="InterPro" id="IPR011112">
    <property type="entry name" value="Rho-like_N"/>
</dbReference>
<sequence length="96" mass="10845">MAYIYNIKTTVSTECLNKDVIKICRSDPLNYIVSDSLDDLNKQIKQLEGIDESIKPNKPVSKMKLDELKAYAEELGIENIDSLTKEELIAVIKQNG</sequence>
<dbReference type="Pfam" id="PF07498">
    <property type="entry name" value="Rho_N"/>
    <property type="match status" value="1"/>
</dbReference>
<reference evidence="2 3" key="1">
    <citation type="journal article" date="2021" name="ISME Commun">
        <title>Automated analysis of genomic sequences facilitates high-throughput and comprehensive description of bacteria.</title>
        <authorList>
            <person name="Hitch T.C.A."/>
        </authorList>
    </citation>
    <scope>NUCLEOTIDE SEQUENCE [LARGE SCALE GENOMIC DNA]</scope>
    <source>
        <strain evidence="2 3">H4_15</strain>
    </source>
</reference>
<evidence type="ECO:0000259" key="1">
    <source>
        <dbReference type="SMART" id="SM00959"/>
    </source>
</evidence>
<dbReference type="RefSeq" id="WP_118473762.1">
    <property type="nucleotide sequence ID" value="NZ_JAOQJR010000008.1"/>
</dbReference>
<accession>A0ABT2SVA0</accession>